<proteinExistence type="inferred from homology"/>
<evidence type="ECO:0000256" key="1">
    <source>
        <dbReference type="ARBA" id="ARBA00005254"/>
    </source>
</evidence>
<dbReference type="Pfam" id="PF00378">
    <property type="entry name" value="ECH_1"/>
    <property type="match status" value="1"/>
</dbReference>
<dbReference type="PROSITE" id="PS00166">
    <property type="entry name" value="ENOYL_COA_HYDRATASE"/>
    <property type="match status" value="1"/>
</dbReference>
<name>A0ABV7TBT9_9GAMM</name>
<dbReference type="RefSeq" id="WP_386365755.1">
    <property type="nucleotide sequence ID" value="NZ_JBHRXZ010000022.1"/>
</dbReference>
<dbReference type="Gene3D" id="1.10.12.10">
    <property type="entry name" value="Lyase 2-enoyl-coa Hydratase, Chain A, domain 2"/>
    <property type="match status" value="1"/>
</dbReference>
<dbReference type="InterPro" id="IPR014748">
    <property type="entry name" value="Enoyl-CoA_hydra_C"/>
</dbReference>
<dbReference type="InterPro" id="IPR018376">
    <property type="entry name" value="Enoyl-CoA_hyd/isom_CS"/>
</dbReference>
<dbReference type="PANTHER" id="PTHR43459">
    <property type="entry name" value="ENOYL-COA HYDRATASE"/>
    <property type="match status" value="1"/>
</dbReference>
<dbReference type="InterPro" id="IPR001753">
    <property type="entry name" value="Enoyl-CoA_hydra/iso"/>
</dbReference>
<accession>A0ABV7TBT9</accession>
<evidence type="ECO:0000256" key="2">
    <source>
        <dbReference type="RuleBase" id="RU003707"/>
    </source>
</evidence>
<reference evidence="4" key="1">
    <citation type="journal article" date="2019" name="Int. J. Syst. Evol. Microbiol.">
        <title>The Global Catalogue of Microorganisms (GCM) 10K type strain sequencing project: providing services to taxonomists for standard genome sequencing and annotation.</title>
        <authorList>
            <consortium name="The Broad Institute Genomics Platform"/>
            <consortium name="The Broad Institute Genome Sequencing Center for Infectious Disease"/>
            <person name="Wu L."/>
            <person name="Ma J."/>
        </authorList>
    </citation>
    <scope>NUCLEOTIDE SEQUENCE [LARGE SCALE GENOMIC DNA]</scope>
    <source>
        <strain evidence="4">KCTC 42447</strain>
    </source>
</reference>
<keyword evidence="4" id="KW-1185">Reference proteome</keyword>
<sequence length="259" mass="27728">MNDSPILLHHQGPVSTIRFNRPEAMNAINSEMAAAFLSACQEVAARRQTRVLVLTGEGRGFMAGGDIAQFRDTPDSVVPDLIEPMNQAMLLLSELDVPVVASVQGAVAGAGMSIALACDIVIAASNTNFNFAYLKLGASCDLGASWHLPRLVGLRTALEIALLNEPIDATQALTLGLVNKVVPSSQLASVTECLVGRLSRSAPVAQGQLKRLMRQSFARDLDHQLEAEKIGFSRCMDSPDFQEAVSAFLEKRQANFGGH</sequence>
<dbReference type="InterPro" id="IPR029045">
    <property type="entry name" value="ClpP/crotonase-like_dom_sf"/>
</dbReference>
<comment type="caution">
    <text evidence="3">The sequence shown here is derived from an EMBL/GenBank/DDBJ whole genome shotgun (WGS) entry which is preliminary data.</text>
</comment>
<evidence type="ECO:0000313" key="3">
    <source>
        <dbReference type="EMBL" id="MFC3608843.1"/>
    </source>
</evidence>
<comment type="similarity">
    <text evidence="1 2">Belongs to the enoyl-CoA hydratase/isomerase family.</text>
</comment>
<gene>
    <name evidence="3" type="ORF">ACFOMF_13730</name>
</gene>
<dbReference type="CDD" id="cd06558">
    <property type="entry name" value="crotonase-like"/>
    <property type="match status" value="1"/>
</dbReference>
<dbReference type="Gene3D" id="3.90.226.10">
    <property type="entry name" value="2-enoyl-CoA Hydratase, Chain A, domain 1"/>
    <property type="match status" value="1"/>
</dbReference>
<dbReference type="Proteomes" id="UP001595630">
    <property type="component" value="Unassembled WGS sequence"/>
</dbReference>
<dbReference type="SUPFAM" id="SSF52096">
    <property type="entry name" value="ClpP/crotonase"/>
    <property type="match status" value="1"/>
</dbReference>
<evidence type="ECO:0000313" key="4">
    <source>
        <dbReference type="Proteomes" id="UP001595630"/>
    </source>
</evidence>
<dbReference type="PANTHER" id="PTHR43459:SF1">
    <property type="entry name" value="EG:BACN32G11.4 PROTEIN"/>
    <property type="match status" value="1"/>
</dbReference>
<protein>
    <submittedName>
        <fullName evidence="3">Enoyl-CoA hydratase/isomerase family protein</fullName>
    </submittedName>
</protein>
<organism evidence="3 4">
    <name type="scientific">Stutzerimonas tarimensis</name>
    <dbReference type="NCBI Taxonomy" id="1507735"/>
    <lineage>
        <taxon>Bacteria</taxon>
        <taxon>Pseudomonadati</taxon>
        <taxon>Pseudomonadota</taxon>
        <taxon>Gammaproteobacteria</taxon>
        <taxon>Pseudomonadales</taxon>
        <taxon>Pseudomonadaceae</taxon>
        <taxon>Stutzerimonas</taxon>
    </lineage>
</organism>
<dbReference type="EMBL" id="JBHRXZ010000022">
    <property type="protein sequence ID" value="MFC3608843.1"/>
    <property type="molecule type" value="Genomic_DNA"/>
</dbReference>